<proteinExistence type="predicted"/>
<dbReference type="EMBL" id="HBHL01002319">
    <property type="protein sequence ID" value="CAD9712516.1"/>
    <property type="molecule type" value="Transcribed_RNA"/>
</dbReference>
<name>A0A7S2SXQ1_9CHLO</name>
<evidence type="ECO:0000256" key="1">
    <source>
        <dbReference type="SAM" id="Phobius"/>
    </source>
</evidence>
<dbReference type="AlphaFoldDB" id="A0A7S2SXQ1"/>
<gene>
    <name evidence="2" type="ORF">CPRI1469_LOCUS1357</name>
</gene>
<keyword evidence="1" id="KW-0472">Membrane</keyword>
<feature type="transmembrane region" description="Helical" evidence="1">
    <location>
        <begin position="20"/>
        <end position="39"/>
    </location>
</feature>
<sequence>MLKRGICLSNVFCAKFVLKVRAFFFSLGLAAVTVSRNVLQVNPKAIRSYSSRCFATTNQTSSGSLPNPVVAASTLSSAACWRLSNMFTTSLYFILISASVASSFDFLTQDFQGSLSSSSSSSLLLFPLPRPCLAVLSCLCLSLPSLVLVVLLLWQSNPHH</sequence>
<reference evidence="2" key="1">
    <citation type="submission" date="2021-01" db="EMBL/GenBank/DDBJ databases">
        <authorList>
            <person name="Corre E."/>
            <person name="Pelletier E."/>
            <person name="Niang G."/>
            <person name="Scheremetjew M."/>
            <person name="Finn R."/>
            <person name="Kale V."/>
            <person name="Holt S."/>
            <person name="Cochrane G."/>
            <person name="Meng A."/>
            <person name="Brown T."/>
            <person name="Cohen L."/>
        </authorList>
    </citation>
    <scope>NUCLEOTIDE SEQUENCE</scope>
    <source>
        <strain evidence="2">CCMP1205</strain>
    </source>
</reference>
<feature type="transmembrane region" description="Helical" evidence="1">
    <location>
        <begin position="91"/>
        <end position="108"/>
    </location>
</feature>
<feature type="transmembrane region" description="Helical" evidence="1">
    <location>
        <begin position="128"/>
        <end position="154"/>
    </location>
</feature>
<keyword evidence="1" id="KW-1133">Transmembrane helix</keyword>
<keyword evidence="1" id="KW-0812">Transmembrane</keyword>
<evidence type="ECO:0000313" key="2">
    <source>
        <dbReference type="EMBL" id="CAD9712516.1"/>
    </source>
</evidence>
<organism evidence="2">
    <name type="scientific">Chloropicon primus</name>
    <dbReference type="NCBI Taxonomy" id="1764295"/>
    <lineage>
        <taxon>Eukaryota</taxon>
        <taxon>Viridiplantae</taxon>
        <taxon>Chlorophyta</taxon>
        <taxon>Chloropicophyceae</taxon>
        <taxon>Chloropicales</taxon>
        <taxon>Chloropicaceae</taxon>
        <taxon>Chloropicon</taxon>
    </lineage>
</organism>
<protein>
    <submittedName>
        <fullName evidence="2">Uncharacterized protein</fullName>
    </submittedName>
</protein>
<accession>A0A7S2SXQ1</accession>